<dbReference type="HOGENOM" id="CLU_003191_2_0_1"/>
<dbReference type="PANTHER" id="PTHR11319">
    <property type="entry name" value="G PROTEIN-COUPLED RECEPTOR-RELATED"/>
    <property type="match status" value="1"/>
</dbReference>
<dbReference type="SMART" id="SM00368">
    <property type="entry name" value="LRR_RI"/>
    <property type="match status" value="6"/>
</dbReference>
<dbReference type="NCBIfam" id="TIGR01376">
    <property type="entry name" value="POMP_repeat"/>
    <property type="match status" value="1"/>
</dbReference>
<evidence type="ECO:0000256" key="5">
    <source>
        <dbReference type="ARBA" id="ARBA00022729"/>
    </source>
</evidence>
<dbReference type="PANTHER" id="PTHR11319:SF35">
    <property type="entry name" value="OUTER MEMBRANE PROTEIN PMPC-RELATED"/>
    <property type="match status" value="1"/>
</dbReference>
<keyword evidence="7" id="KW-0998">Cell outer membrane</keyword>
<keyword evidence="4" id="KW-0964">Secreted</keyword>
<evidence type="ECO:0000256" key="3">
    <source>
        <dbReference type="ARBA" id="ARBA00004613"/>
    </source>
</evidence>
<evidence type="ECO:0000313" key="9">
    <source>
        <dbReference type="Proteomes" id="UP000009168"/>
    </source>
</evidence>
<dbReference type="Pfam" id="PF13516">
    <property type="entry name" value="LRR_6"/>
    <property type="match status" value="2"/>
</dbReference>
<dbReference type="SUPFAM" id="SSF52047">
    <property type="entry name" value="RNI-like"/>
    <property type="match status" value="2"/>
</dbReference>
<keyword evidence="6" id="KW-0472">Membrane</keyword>
<accession>Q239T5</accession>
<sequence length="939" mass="103067">MKSQNVTVNNSYFKGNKAQNGGAIYFKDIQQTINFKTCQFEQNTALSSGGALYFENIPSCKVIFDLDTNIINNRALIGGGLRIVQTDENQIQLPYGFPFIHNVYQNLADIYGNDSTSYLQNIILSNNNQQNSYFFTFYENQTNILPKELEQSFSRLAEIKEFRSGGFIYFKVYIIDNQNRYLSFSKEMLVNSEYPIEIESELKSIQVSIYGLQSNQSLINGQQIINYYQYNSQSLAFEFSDLQIIGSSNELFFSVNSTIYTSSIVKQPILLSISFRNCIAGEVIQHINDQIYQCNQCQEGTYQINDPLQLYNDSIKGRSDVNRCINCPQSAIKCEGNKISLKNGFWRKSNYTDEIIECDPIVNSCQAQNPLNINYCSTGYLGPICGQCDILGEIWKGSRYSESISKGVCQICGPKLNQWIYLVLKIIFFEAYFLNVLDIFIKKFNYTQTCYYLRKLKVIPISSNSIQDYSGFYIKIILNYYQISSILIQQPKVISINFNFLSEIFGSGDRQLQLGIDCLISEVNFKQVSFKAYIKWKLVYKIGNQIGVMGALNLGSGLAKCINLSNLALELCFNKIGAMGASGLGSVLANCINLSHLSLDLRCSQIGDKGASCIGFGLANCINLSNLTLELINNQISGMGILYLDSGLANCINLSNLTLDLRRNQTSHLGASCLGRGLANYNNLSNLTLKLKLNQIDYQGTSVLGSALANCTNLSNLTLDLRNSQIDAISASNLVSALANCSNLSNLTLYLSNNQIDAIGTSGLGSALSNCSNLSNLALYLGLNQIGNQGTSALGSALANCTNLSNLTLDLRLNQIGAMGASDLGSGLGNCINLSNLTLYLYNNLISAIGASGLGSGLANCTNLSNLALDLSYNQIGDQGALGLSSALANCTNLSKLTLYLQLNQIGVIGASDLGSALANCINLSNLELYLQQVSAEKR</sequence>
<proteinExistence type="predicted"/>
<evidence type="ECO:0000256" key="4">
    <source>
        <dbReference type="ARBA" id="ARBA00022525"/>
    </source>
</evidence>
<keyword evidence="9" id="KW-1185">Reference proteome</keyword>
<evidence type="ECO:0000256" key="2">
    <source>
        <dbReference type="ARBA" id="ARBA00004442"/>
    </source>
</evidence>
<dbReference type="InterPro" id="IPR032675">
    <property type="entry name" value="LRR_dom_sf"/>
</dbReference>
<name>Q239T5_TETTS</name>
<evidence type="ECO:0000256" key="1">
    <source>
        <dbReference type="ARBA" id="ARBA00004196"/>
    </source>
</evidence>
<gene>
    <name evidence="8" type="ORF">TTHERM_00748930</name>
</gene>
<dbReference type="EMBL" id="GG662726">
    <property type="protein sequence ID" value="EAR93323.2"/>
    <property type="molecule type" value="Genomic_DNA"/>
</dbReference>
<dbReference type="InParanoid" id="Q239T5"/>
<organism evidence="8 9">
    <name type="scientific">Tetrahymena thermophila (strain SB210)</name>
    <dbReference type="NCBI Taxonomy" id="312017"/>
    <lineage>
        <taxon>Eukaryota</taxon>
        <taxon>Sar</taxon>
        <taxon>Alveolata</taxon>
        <taxon>Ciliophora</taxon>
        <taxon>Intramacronucleata</taxon>
        <taxon>Oligohymenophorea</taxon>
        <taxon>Hymenostomatida</taxon>
        <taxon>Tetrahymenina</taxon>
        <taxon>Tetrahymenidae</taxon>
        <taxon>Tetrahymena</taxon>
    </lineage>
</organism>
<protein>
    <submittedName>
        <fullName evidence="8">Transmembrane protein, putative</fullName>
    </submittedName>
</protein>
<dbReference type="Gene3D" id="3.80.10.10">
    <property type="entry name" value="Ribonuclease Inhibitor"/>
    <property type="match status" value="4"/>
</dbReference>
<dbReference type="GO" id="GO:0005576">
    <property type="term" value="C:extracellular region"/>
    <property type="evidence" value="ECO:0007669"/>
    <property type="project" value="UniProtKB-SubCell"/>
</dbReference>
<keyword evidence="8" id="KW-0812">Transmembrane</keyword>
<dbReference type="InterPro" id="IPR001611">
    <property type="entry name" value="Leu-rich_rpt"/>
</dbReference>
<dbReference type="GeneID" id="7841557"/>
<dbReference type="KEGG" id="tet:TTHERM_00748930"/>
<evidence type="ECO:0000256" key="7">
    <source>
        <dbReference type="ARBA" id="ARBA00023237"/>
    </source>
</evidence>
<evidence type="ECO:0000313" key="8">
    <source>
        <dbReference type="EMBL" id="EAR93323.2"/>
    </source>
</evidence>
<dbReference type="Proteomes" id="UP000009168">
    <property type="component" value="Unassembled WGS sequence"/>
</dbReference>
<reference evidence="9" key="1">
    <citation type="journal article" date="2006" name="PLoS Biol.">
        <title>Macronuclear genome sequence of the ciliate Tetrahymena thermophila, a model eukaryote.</title>
        <authorList>
            <person name="Eisen J.A."/>
            <person name="Coyne R.S."/>
            <person name="Wu M."/>
            <person name="Wu D."/>
            <person name="Thiagarajan M."/>
            <person name="Wortman J.R."/>
            <person name="Badger J.H."/>
            <person name="Ren Q."/>
            <person name="Amedeo P."/>
            <person name="Jones K.M."/>
            <person name="Tallon L.J."/>
            <person name="Delcher A.L."/>
            <person name="Salzberg S.L."/>
            <person name="Silva J.C."/>
            <person name="Haas B.J."/>
            <person name="Majoros W.H."/>
            <person name="Farzad M."/>
            <person name="Carlton J.M."/>
            <person name="Smith R.K. Jr."/>
            <person name="Garg J."/>
            <person name="Pearlman R.E."/>
            <person name="Karrer K.M."/>
            <person name="Sun L."/>
            <person name="Manning G."/>
            <person name="Elde N.C."/>
            <person name="Turkewitz A.P."/>
            <person name="Asai D.J."/>
            <person name="Wilkes D.E."/>
            <person name="Wang Y."/>
            <person name="Cai H."/>
            <person name="Collins K."/>
            <person name="Stewart B.A."/>
            <person name="Lee S.R."/>
            <person name="Wilamowska K."/>
            <person name="Weinberg Z."/>
            <person name="Ruzzo W.L."/>
            <person name="Wloga D."/>
            <person name="Gaertig J."/>
            <person name="Frankel J."/>
            <person name="Tsao C.-C."/>
            <person name="Gorovsky M.A."/>
            <person name="Keeling P.J."/>
            <person name="Waller R.F."/>
            <person name="Patron N.J."/>
            <person name="Cherry J.M."/>
            <person name="Stover N.A."/>
            <person name="Krieger C.J."/>
            <person name="del Toro C."/>
            <person name="Ryder H.F."/>
            <person name="Williamson S.C."/>
            <person name="Barbeau R.A."/>
            <person name="Hamilton E.P."/>
            <person name="Orias E."/>
        </authorList>
    </citation>
    <scope>NUCLEOTIDE SEQUENCE [LARGE SCALE GENOMIC DNA]</scope>
    <source>
        <strain evidence="9">SB210</strain>
    </source>
</reference>
<dbReference type="RefSeq" id="XP_001013568.2">
    <property type="nucleotide sequence ID" value="XM_001013568.2"/>
</dbReference>
<dbReference type="AlphaFoldDB" id="Q239T5"/>
<dbReference type="OrthoDB" id="5956805at2759"/>
<dbReference type="InterPro" id="IPR003368">
    <property type="entry name" value="POMP_repeat"/>
</dbReference>
<keyword evidence="5" id="KW-0732">Signal</keyword>
<evidence type="ECO:0000256" key="6">
    <source>
        <dbReference type="ARBA" id="ARBA00023136"/>
    </source>
</evidence>
<comment type="subcellular location">
    <subcellularLocation>
        <location evidence="1">Cell envelope</location>
    </subcellularLocation>
    <subcellularLocation>
        <location evidence="2">Cell outer membrane</location>
    </subcellularLocation>
    <subcellularLocation>
        <location evidence="3">Secreted</location>
    </subcellularLocation>
</comment>